<dbReference type="EMBL" id="JAWDJX010000010">
    <property type="protein sequence ID" value="KAK3054800.1"/>
    <property type="molecule type" value="Genomic_DNA"/>
</dbReference>
<feature type="compositionally biased region" description="Basic and acidic residues" evidence="1">
    <location>
        <begin position="1"/>
        <end position="13"/>
    </location>
</feature>
<dbReference type="AlphaFoldDB" id="A0AAJ0DQS4"/>
<dbReference type="Proteomes" id="UP001271007">
    <property type="component" value="Unassembled WGS sequence"/>
</dbReference>
<evidence type="ECO:0000256" key="1">
    <source>
        <dbReference type="SAM" id="MobiDB-lite"/>
    </source>
</evidence>
<evidence type="ECO:0000313" key="3">
    <source>
        <dbReference type="Proteomes" id="UP001271007"/>
    </source>
</evidence>
<comment type="caution">
    <text evidence="2">The sequence shown here is derived from an EMBL/GenBank/DDBJ whole genome shotgun (WGS) entry which is preliminary data.</text>
</comment>
<accession>A0AAJ0DQS4</accession>
<gene>
    <name evidence="2" type="ORF">LTR09_003958</name>
</gene>
<sequence length="166" mass="18301">MDNADRTRVRESLGRPSSSGSDGAPPKKYGPAAGQNRATLQGLENMRPTEQKFDINFTLPFARTTSGDRSCVVEALDGVRGPGTAGILADVKLSSEDTLAEYVSAQNLAHVRSRQCFEFKSAAEQRFSKKVMMRKVDGQTFAYGPEDYVYSLMPDSEMNWKPPQID</sequence>
<proteinExistence type="predicted"/>
<feature type="region of interest" description="Disordered" evidence="1">
    <location>
        <begin position="1"/>
        <end position="35"/>
    </location>
</feature>
<name>A0AAJ0DQS4_9PEZI</name>
<organism evidence="2 3">
    <name type="scientific">Extremus antarcticus</name>
    <dbReference type="NCBI Taxonomy" id="702011"/>
    <lineage>
        <taxon>Eukaryota</taxon>
        <taxon>Fungi</taxon>
        <taxon>Dikarya</taxon>
        <taxon>Ascomycota</taxon>
        <taxon>Pezizomycotina</taxon>
        <taxon>Dothideomycetes</taxon>
        <taxon>Dothideomycetidae</taxon>
        <taxon>Mycosphaerellales</taxon>
        <taxon>Extremaceae</taxon>
        <taxon>Extremus</taxon>
    </lineage>
</organism>
<reference evidence="2" key="1">
    <citation type="submission" date="2023-04" db="EMBL/GenBank/DDBJ databases">
        <title>Black Yeasts Isolated from many extreme environments.</title>
        <authorList>
            <person name="Coleine C."/>
            <person name="Stajich J.E."/>
            <person name="Selbmann L."/>
        </authorList>
    </citation>
    <scope>NUCLEOTIDE SEQUENCE</scope>
    <source>
        <strain evidence="2">CCFEE 5312</strain>
    </source>
</reference>
<evidence type="ECO:0000313" key="2">
    <source>
        <dbReference type="EMBL" id="KAK3054800.1"/>
    </source>
</evidence>
<keyword evidence="3" id="KW-1185">Reference proteome</keyword>
<protein>
    <submittedName>
        <fullName evidence="2">Uncharacterized protein</fullName>
    </submittedName>
</protein>